<evidence type="ECO:0000256" key="14">
    <source>
        <dbReference type="SAM" id="Coils"/>
    </source>
</evidence>
<dbReference type="SUPFAM" id="SSF47323">
    <property type="entry name" value="Anticodon-binding domain of a subclass of class I aminoacyl-tRNA synthetases"/>
    <property type="match status" value="1"/>
</dbReference>
<dbReference type="PANTHER" id="PTHR10890:SF3">
    <property type="entry name" value="CYSTEINE--TRNA LIGASE, CYTOPLASMIC"/>
    <property type="match status" value="1"/>
</dbReference>
<reference evidence="16 19" key="2">
    <citation type="submission" date="2019-07" db="EMBL/GenBank/DDBJ databases">
        <title>Whole genome shotgun sequence of Alkalibacterium putridalgicola NBRC 103243.</title>
        <authorList>
            <person name="Hosoyama A."/>
            <person name="Uohara A."/>
            <person name="Ohji S."/>
            <person name="Ichikawa N."/>
        </authorList>
    </citation>
    <scope>NUCLEOTIDE SEQUENCE [LARGE SCALE GENOMIC DNA]</scope>
    <source>
        <strain evidence="16 19">NBRC 103243</strain>
    </source>
</reference>
<evidence type="ECO:0000256" key="3">
    <source>
        <dbReference type="ARBA" id="ARBA00011245"/>
    </source>
</evidence>
<name>A0A1H7WC40_9LACT</name>
<dbReference type="GO" id="GO:0004817">
    <property type="term" value="F:cysteine-tRNA ligase activity"/>
    <property type="evidence" value="ECO:0007669"/>
    <property type="project" value="UniProtKB-UniRule"/>
</dbReference>
<evidence type="ECO:0000313" key="19">
    <source>
        <dbReference type="Proteomes" id="UP000321425"/>
    </source>
</evidence>
<feature type="binding site" evidence="13">
    <location>
        <position position="271"/>
    </location>
    <ligand>
        <name>ATP</name>
        <dbReference type="ChEBI" id="CHEBI:30616"/>
    </ligand>
</feature>
<evidence type="ECO:0000256" key="7">
    <source>
        <dbReference type="ARBA" id="ARBA00022741"/>
    </source>
</evidence>
<evidence type="ECO:0000256" key="11">
    <source>
        <dbReference type="ARBA" id="ARBA00023146"/>
    </source>
</evidence>
<dbReference type="PANTHER" id="PTHR10890">
    <property type="entry name" value="CYSTEINYL-TRNA SYNTHETASE"/>
    <property type="match status" value="1"/>
</dbReference>
<protein>
    <recommendedName>
        <fullName evidence="13">Cysteine--tRNA ligase</fullName>
        <ecNumber evidence="13">6.1.1.16</ecNumber>
    </recommendedName>
    <alternativeName>
        <fullName evidence="13">Cysteinyl-tRNA synthetase</fullName>
        <shortName evidence="13">CysRS</shortName>
    </alternativeName>
</protein>
<dbReference type="GO" id="GO:0005829">
    <property type="term" value="C:cytosol"/>
    <property type="evidence" value="ECO:0007669"/>
    <property type="project" value="TreeGrafter"/>
</dbReference>
<dbReference type="HAMAP" id="MF_00041">
    <property type="entry name" value="Cys_tRNA_synth"/>
    <property type="match status" value="1"/>
</dbReference>
<feature type="binding site" evidence="13">
    <location>
        <position position="240"/>
    </location>
    <ligand>
        <name>Zn(2+)</name>
        <dbReference type="ChEBI" id="CHEBI:29105"/>
    </ligand>
</feature>
<evidence type="ECO:0000256" key="5">
    <source>
        <dbReference type="ARBA" id="ARBA00022598"/>
    </source>
</evidence>
<dbReference type="NCBIfam" id="TIGR00435">
    <property type="entry name" value="cysS"/>
    <property type="match status" value="1"/>
</dbReference>
<evidence type="ECO:0000313" key="16">
    <source>
        <dbReference type="EMBL" id="GEK89716.1"/>
    </source>
</evidence>
<reference evidence="17 18" key="1">
    <citation type="submission" date="2016-10" db="EMBL/GenBank/DDBJ databases">
        <authorList>
            <person name="de Groot N.N."/>
        </authorList>
    </citation>
    <scope>NUCLEOTIDE SEQUENCE [LARGE SCALE GENOMIC DNA]</scope>
    <source>
        <strain evidence="17 18">DSM 19182</strain>
    </source>
</reference>
<sequence>MIHIYNTLTRKKETFVPLEEGKVKMYVCGPTVYNYIHIGNARSTVAFDTVRRYFTYRGYDVDYVSNFTDVDDKIIRAAKELGQTAPEVADKFIDAFYADTLALEVKKPTHAPRVMENIPDIIAFVEALIDKGYAYESEGDVYYRTRRFEKYGSLSRISLDDLELGASNRVGDETDKKEDPLDFALWKAAKEGEISWDSPWGKGRPGWHIECSVMATKYLGDTIDIHAGGQDLAFPHHENEIAQTEAKTHKTFANYWMHNGFVTMNEEKMSKSIGNVVLVKDLREKHDPKALRFFMSTAHYRRPINYSLDAIEEAKTNLNRIETSYFNASRRLEQAETALDSDSEKMDQLEAFKEEFIRHMDDDFQTQNGITVVYDLVRFLNRYLEEPEVSRVVLEFAMQLIEEFMYVFGITIEATNDLLDDDIEKLIEERETARKERQFQRADEIRDLLKEKNIILEDTPQGVRWKRGE</sequence>
<dbReference type="SUPFAM" id="SSF52374">
    <property type="entry name" value="Nucleotidylyl transferase"/>
    <property type="match status" value="1"/>
</dbReference>
<keyword evidence="10 13" id="KW-0648">Protein biosynthesis</keyword>
<evidence type="ECO:0000259" key="15">
    <source>
        <dbReference type="SMART" id="SM00840"/>
    </source>
</evidence>
<dbReference type="EMBL" id="FOBL01000032">
    <property type="protein sequence ID" value="SEM18629.1"/>
    <property type="molecule type" value="Genomic_DNA"/>
</dbReference>
<dbReference type="InterPro" id="IPR056411">
    <property type="entry name" value="CysS_C"/>
</dbReference>
<feature type="binding site" evidence="13">
    <location>
        <position position="211"/>
    </location>
    <ligand>
        <name>Zn(2+)</name>
        <dbReference type="ChEBI" id="CHEBI:29105"/>
    </ligand>
</feature>
<dbReference type="Pfam" id="PF23493">
    <property type="entry name" value="CysS_C"/>
    <property type="match status" value="1"/>
</dbReference>
<dbReference type="InterPro" id="IPR024909">
    <property type="entry name" value="Cys-tRNA/MSH_ligase"/>
</dbReference>
<dbReference type="Proteomes" id="UP000321425">
    <property type="component" value="Unassembled WGS sequence"/>
</dbReference>
<accession>A0A1H7WC40</accession>
<dbReference type="RefSeq" id="WP_091489344.1">
    <property type="nucleotide sequence ID" value="NZ_BJUX01000021.1"/>
</dbReference>
<comment type="catalytic activity">
    <reaction evidence="12 13">
        <text>tRNA(Cys) + L-cysteine + ATP = L-cysteinyl-tRNA(Cys) + AMP + diphosphate</text>
        <dbReference type="Rhea" id="RHEA:17773"/>
        <dbReference type="Rhea" id="RHEA-COMP:9661"/>
        <dbReference type="Rhea" id="RHEA-COMP:9679"/>
        <dbReference type="ChEBI" id="CHEBI:30616"/>
        <dbReference type="ChEBI" id="CHEBI:33019"/>
        <dbReference type="ChEBI" id="CHEBI:35235"/>
        <dbReference type="ChEBI" id="CHEBI:78442"/>
        <dbReference type="ChEBI" id="CHEBI:78517"/>
        <dbReference type="ChEBI" id="CHEBI:456215"/>
        <dbReference type="EC" id="6.1.1.16"/>
    </reaction>
</comment>
<proteinExistence type="inferred from homology"/>
<dbReference type="EC" id="6.1.1.16" evidence="13"/>
<dbReference type="SMART" id="SM00840">
    <property type="entry name" value="DALR_2"/>
    <property type="match status" value="1"/>
</dbReference>
<evidence type="ECO:0000256" key="6">
    <source>
        <dbReference type="ARBA" id="ARBA00022723"/>
    </source>
</evidence>
<evidence type="ECO:0000256" key="9">
    <source>
        <dbReference type="ARBA" id="ARBA00022840"/>
    </source>
</evidence>
<dbReference type="FunFam" id="3.40.50.620:FF:000009">
    <property type="entry name" value="Cysteine--tRNA ligase"/>
    <property type="match status" value="1"/>
</dbReference>
<keyword evidence="14" id="KW-0175">Coiled coil</keyword>
<dbReference type="GO" id="GO:0006423">
    <property type="term" value="P:cysteinyl-tRNA aminoacylation"/>
    <property type="evidence" value="ECO:0007669"/>
    <property type="project" value="UniProtKB-UniRule"/>
</dbReference>
<comment type="cofactor">
    <cofactor evidence="13">
        <name>Zn(2+)</name>
        <dbReference type="ChEBI" id="CHEBI:29105"/>
    </cofactor>
    <text evidence="13">Binds 1 zinc ion per subunit.</text>
</comment>
<feature type="short sequence motif" description="'HIGH' region" evidence="13">
    <location>
        <begin position="30"/>
        <end position="40"/>
    </location>
</feature>
<feature type="short sequence motif" description="'KMSKS' region" evidence="13">
    <location>
        <begin position="268"/>
        <end position="272"/>
    </location>
</feature>
<keyword evidence="6 13" id="KW-0479">Metal-binding</keyword>
<evidence type="ECO:0000256" key="13">
    <source>
        <dbReference type="HAMAP-Rule" id="MF_00041"/>
    </source>
</evidence>
<dbReference type="InterPro" id="IPR009080">
    <property type="entry name" value="tRNAsynth_Ia_anticodon-bd"/>
</dbReference>
<keyword evidence="8 13" id="KW-0862">Zinc</keyword>
<evidence type="ECO:0000256" key="12">
    <source>
        <dbReference type="ARBA" id="ARBA00047398"/>
    </source>
</evidence>
<dbReference type="Gene3D" id="1.20.120.1910">
    <property type="entry name" value="Cysteine-tRNA ligase, C-terminal anti-codon recognition domain"/>
    <property type="match status" value="1"/>
</dbReference>
<evidence type="ECO:0000256" key="8">
    <source>
        <dbReference type="ARBA" id="ARBA00022833"/>
    </source>
</evidence>
<keyword evidence="5 13" id="KW-0436">Ligase</keyword>
<feature type="domain" description="Cysteinyl-tRNA synthetase class Ia DALR" evidence="15">
    <location>
        <begin position="355"/>
        <end position="419"/>
    </location>
</feature>
<dbReference type="STRING" id="426703.SAMN04488100_13222"/>
<dbReference type="AlphaFoldDB" id="A0A1H7WC40"/>
<organism evidence="17 18">
    <name type="scientific">Alkalibacterium putridalgicola</name>
    <dbReference type="NCBI Taxonomy" id="426703"/>
    <lineage>
        <taxon>Bacteria</taxon>
        <taxon>Bacillati</taxon>
        <taxon>Bacillota</taxon>
        <taxon>Bacilli</taxon>
        <taxon>Lactobacillales</taxon>
        <taxon>Carnobacteriaceae</taxon>
        <taxon>Alkalibacterium</taxon>
    </lineage>
</organism>
<evidence type="ECO:0000256" key="4">
    <source>
        <dbReference type="ARBA" id="ARBA00022490"/>
    </source>
</evidence>
<keyword evidence="19" id="KW-1185">Reference proteome</keyword>
<keyword evidence="4 13" id="KW-0963">Cytoplasm</keyword>
<evidence type="ECO:0000313" key="17">
    <source>
        <dbReference type="EMBL" id="SEM18629.1"/>
    </source>
</evidence>
<feature type="coiled-coil region" evidence="14">
    <location>
        <begin position="416"/>
        <end position="443"/>
    </location>
</feature>
<comment type="subunit">
    <text evidence="3 13">Monomer.</text>
</comment>
<comment type="similarity">
    <text evidence="2 13">Belongs to the class-I aminoacyl-tRNA synthetase family.</text>
</comment>
<feature type="binding site" evidence="13">
    <location>
        <position position="28"/>
    </location>
    <ligand>
        <name>Zn(2+)</name>
        <dbReference type="ChEBI" id="CHEBI:29105"/>
    </ligand>
</feature>
<dbReference type="Pfam" id="PF01406">
    <property type="entry name" value="tRNA-synt_1e"/>
    <property type="match status" value="1"/>
</dbReference>
<comment type="subcellular location">
    <subcellularLocation>
        <location evidence="1 13">Cytoplasm</location>
    </subcellularLocation>
</comment>
<dbReference type="InterPro" id="IPR015273">
    <property type="entry name" value="Cys-tRNA-synt_Ia_DALR"/>
</dbReference>
<evidence type="ECO:0000256" key="10">
    <source>
        <dbReference type="ARBA" id="ARBA00022917"/>
    </source>
</evidence>
<evidence type="ECO:0000256" key="2">
    <source>
        <dbReference type="ARBA" id="ARBA00005594"/>
    </source>
</evidence>
<dbReference type="GO" id="GO:0008270">
    <property type="term" value="F:zinc ion binding"/>
    <property type="evidence" value="ECO:0007669"/>
    <property type="project" value="UniProtKB-UniRule"/>
</dbReference>
<dbReference type="Gene3D" id="3.40.50.620">
    <property type="entry name" value="HUPs"/>
    <property type="match status" value="1"/>
</dbReference>
<dbReference type="Proteomes" id="UP000198548">
    <property type="component" value="Unassembled WGS sequence"/>
</dbReference>
<dbReference type="InterPro" id="IPR032678">
    <property type="entry name" value="tRNA-synt_1_cat_dom"/>
</dbReference>
<keyword evidence="7 13" id="KW-0547">Nucleotide-binding</keyword>
<gene>
    <name evidence="13 16" type="primary">cysS</name>
    <name evidence="16" type="ORF">APU01nite_17550</name>
    <name evidence="17" type="ORF">SAMN04488100_13222</name>
</gene>
<feature type="binding site" evidence="13">
    <location>
        <position position="236"/>
    </location>
    <ligand>
        <name>Zn(2+)</name>
        <dbReference type="ChEBI" id="CHEBI:29105"/>
    </ligand>
</feature>
<evidence type="ECO:0000313" key="18">
    <source>
        <dbReference type="Proteomes" id="UP000198548"/>
    </source>
</evidence>
<dbReference type="InterPro" id="IPR014729">
    <property type="entry name" value="Rossmann-like_a/b/a_fold"/>
</dbReference>
<dbReference type="GO" id="GO:0005524">
    <property type="term" value="F:ATP binding"/>
    <property type="evidence" value="ECO:0007669"/>
    <property type="project" value="UniProtKB-UniRule"/>
</dbReference>
<evidence type="ECO:0000256" key="1">
    <source>
        <dbReference type="ARBA" id="ARBA00004496"/>
    </source>
</evidence>
<dbReference type="OrthoDB" id="9815130at2"/>
<dbReference type="PRINTS" id="PR00983">
    <property type="entry name" value="TRNASYNTHCYS"/>
</dbReference>
<keyword evidence="11 13" id="KW-0030">Aminoacyl-tRNA synthetase</keyword>
<dbReference type="Pfam" id="PF09190">
    <property type="entry name" value="DALR_2"/>
    <property type="match status" value="1"/>
</dbReference>
<keyword evidence="9 13" id="KW-0067">ATP-binding</keyword>
<dbReference type="CDD" id="cd00672">
    <property type="entry name" value="CysRS_core"/>
    <property type="match status" value="1"/>
</dbReference>
<dbReference type="InterPro" id="IPR015803">
    <property type="entry name" value="Cys-tRNA-ligase"/>
</dbReference>
<dbReference type="EMBL" id="BJUX01000021">
    <property type="protein sequence ID" value="GEK89716.1"/>
    <property type="molecule type" value="Genomic_DNA"/>
</dbReference>